<name>A0A3E2MQG0_MYCMR</name>
<protein>
    <submittedName>
        <fullName evidence="1">Uncharacterized protein</fullName>
    </submittedName>
</protein>
<sequence>MKIIGVKDANFEARQYIGSPRVFIRMGFQRYAATADEADELARQLVAAAQAVRDAAG</sequence>
<dbReference type="AlphaFoldDB" id="A0A3E2MQG0"/>
<organism evidence="1 2">
    <name type="scientific">Mycobacterium marinum</name>
    <dbReference type="NCBI Taxonomy" id="1781"/>
    <lineage>
        <taxon>Bacteria</taxon>
        <taxon>Bacillati</taxon>
        <taxon>Actinomycetota</taxon>
        <taxon>Actinomycetes</taxon>
        <taxon>Mycobacteriales</taxon>
        <taxon>Mycobacteriaceae</taxon>
        <taxon>Mycobacterium</taxon>
        <taxon>Mycobacterium ulcerans group</taxon>
    </lineage>
</organism>
<comment type="caution">
    <text evidence="1">The sequence shown here is derived from an EMBL/GenBank/DDBJ whole genome shotgun (WGS) entry which is preliminary data.</text>
</comment>
<reference evidence="1 2" key="1">
    <citation type="journal article" date="2018" name="Sci. Rep.">
        <title>Extensive genomic diversity among Mycobacterium marinum strains revealed by whole genome sequencing.</title>
        <authorList>
            <person name="Das S."/>
            <person name="Pettersson B.M."/>
            <person name="Behra P.R."/>
            <person name="Mallick A."/>
            <person name="Cheramie M."/>
            <person name="Ramesh M."/>
            <person name="Shirreff L."/>
            <person name="DuCote T."/>
            <person name="Dasgupta S."/>
            <person name="Ennis D.G."/>
            <person name="Kirsebom L.A."/>
        </authorList>
    </citation>
    <scope>NUCLEOTIDE SEQUENCE [LARGE SCALE GENOMIC DNA]</scope>
    <source>
        <strain evidence="1 2">Davis1</strain>
    </source>
</reference>
<dbReference type="Proteomes" id="UP000257451">
    <property type="component" value="Unassembled WGS sequence"/>
</dbReference>
<evidence type="ECO:0000313" key="1">
    <source>
        <dbReference type="EMBL" id="RFZ34981.1"/>
    </source>
</evidence>
<evidence type="ECO:0000313" key="2">
    <source>
        <dbReference type="Proteomes" id="UP000257451"/>
    </source>
</evidence>
<accession>A0A3E2MQG0</accession>
<dbReference type="RefSeq" id="WP_153269266.1">
    <property type="nucleotide sequence ID" value="NZ_PEDF01000176.1"/>
</dbReference>
<proteinExistence type="predicted"/>
<dbReference type="EMBL" id="PEDF01000176">
    <property type="protein sequence ID" value="RFZ34981.1"/>
    <property type="molecule type" value="Genomic_DNA"/>
</dbReference>
<gene>
    <name evidence="1" type="ORF">DAVIS_04531</name>
</gene>